<sequence>MNRNQLLAYVMYATKTYAELVRQKSLSILFAVKLFVVMV</sequence>
<evidence type="ECO:0000313" key="1">
    <source>
        <dbReference type="EMBL" id="JAD28193.1"/>
    </source>
</evidence>
<protein>
    <submittedName>
        <fullName evidence="1">Uncharacterized protein</fullName>
    </submittedName>
</protein>
<accession>A0A0A8YRA9</accession>
<proteinExistence type="predicted"/>
<dbReference type="EMBL" id="GBRH01269702">
    <property type="protein sequence ID" value="JAD28193.1"/>
    <property type="molecule type" value="Transcribed_RNA"/>
</dbReference>
<name>A0A0A8YRA9_ARUDO</name>
<reference evidence="1" key="2">
    <citation type="journal article" date="2015" name="Data Brief">
        <title>Shoot transcriptome of the giant reed, Arundo donax.</title>
        <authorList>
            <person name="Barrero R.A."/>
            <person name="Guerrero F.D."/>
            <person name="Moolhuijzen P."/>
            <person name="Goolsby J.A."/>
            <person name="Tidwell J."/>
            <person name="Bellgard S.E."/>
            <person name="Bellgard M.I."/>
        </authorList>
    </citation>
    <scope>NUCLEOTIDE SEQUENCE</scope>
    <source>
        <tissue evidence="1">Shoot tissue taken approximately 20 cm above the soil surface</tissue>
    </source>
</reference>
<dbReference type="AlphaFoldDB" id="A0A0A8YRA9"/>
<organism evidence="1">
    <name type="scientific">Arundo donax</name>
    <name type="common">Giant reed</name>
    <name type="synonym">Donax arundinaceus</name>
    <dbReference type="NCBI Taxonomy" id="35708"/>
    <lineage>
        <taxon>Eukaryota</taxon>
        <taxon>Viridiplantae</taxon>
        <taxon>Streptophyta</taxon>
        <taxon>Embryophyta</taxon>
        <taxon>Tracheophyta</taxon>
        <taxon>Spermatophyta</taxon>
        <taxon>Magnoliopsida</taxon>
        <taxon>Liliopsida</taxon>
        <taxon>Poales</taxon>
        <taxon>Poaceae</taxon>
        <taxon>PACMAD clade</taxon>
        <taxon>Arundinoideae</taxon>
        <taxon>Arundineae</taxon>
        <taxon>Arundo</taxon>
    </lineage>
</organism>
<reference evidence="1" key="1">
    <citation type="submission" date="2014-09" db="EMBL/GenBank/DDBJ databases">
        <authorList>
            <person name="Magalhaes I.L.F."/>
            <person name="Oliveira U."/>
            <person name="Santos F.R."/>
            <person name="Vidigal T.H.D.A."/>
            <person name="Brescovit A.D."/>
            <person name="Santos A.J."/>
        </authorList>
    </citation>
    <scope>NUCLEOTIDE SEQUENCE</scope>
    <source>
        <tissue evidence="1">Shoot tissue taken approximately 20 cm above the soil surface</tissue>
    </source>
</reference>